<dbReference type="RefSeq" id="WP_062370671.1">
    <property type="nucleotide sequence ID" value="NZ_CP007140.1"/>
</dbReference>
<dbReference type="KEGG" id="tgy:X802_02430"/>
<evidence type="ECO:0000313" key="1">
    <source>
        <dbReference type="EMBL" id="AJC71159.1"/>
    </source>
</evidence>
<dbReference type="GeneID" id="27134512"/>
<dbReference type="PATRIC" id="fig|1432656.3.peg.475"/>
<accession>A0A0X1KIR2</accession>
<dbReference type="EMBL" id="CP007140">
    <property type="protein sequence ID" value="AJC71159.1"/>
    <property type="molecule type" value="Genomic_DNA"/>
</dbReference>
<dbReference type="Proteomes" id="UP000062043">
    <property type="component" value="Chromosome"/>
</dbReference>
<keyword evidence="2" id="KW-1185">Reference proteome</keyword>
<evidence type="ECO:0000313" key="2">
    <source>
        <dbReference type="Proteomes" id="UP000062043"/>
    </source>
</evidence>
<dbReference type="OrthoDB" id="85297at2157"/>
<gene>
    <name evidence="1" type="ORF">X802_02430</name>
</gene>
<organism evidence="1 2">
    <name type="scientific">Thermococcus guaymasensis DSM 11113</name>
    <dbReference type="NCBI Taxonomy" id="1432656"/>
    <lineage>
        <taxon>Archaea</taxon>
        <taxon>Methanobacteriati</taxon>
        <taxon>Methanobacteriota</taxon>
        <taxon>Thermococci</taxon>
        <taxon>Thermococcales</taxon>
        <taxon>Thermococcaceae</taxon>
        <taxon>Thermococcus</taxon>
    </lineage>
</organism>
<sequence>MERVRKATVELISLFNEEEEPRLTGILVTKAAKKSYNFSLFDITENEFVLQLHIGRAIVYLAFESDEEIGEDEYPELVEETLRRTVPVVKELIKAINAETLEEPVILYDEMSPDVKEFVYDLLIRHMRGDSPYDQTEPA</sequence>
<dbReference type="STRING" id="1432656.X802_02430"/>
<proteinExistence type="predicted"/>
<reference evidence="1 2" key="1">
    <citation type="submission" date="2014-01" db="EMBL/GenBank/DDBJ databases">
        <title>Genome sequencing of Thermococcus guaymasensis.</title>
        <authorList>
            <person name="Zhang X."/>
            <person name="Alvare G."/>
            <person name="Fristensky B."/>
            <person name="Chen L."/>
            <person name="Suen T."/>
            <person name="Chen Q."/>
            <person name="Ma K."/>
        </authorList>
    </citation>
    <scope>NUCLEOTIDE SEQUENCE [LARGE SCALE GENOMIC DNA]</scope>
    <source>
        <strain evidence="1 2">DSM 11113</strain>
    </source>
</reference>
<name>A0A0X1KIR2_9EURY</name>
<dbReference type="AlphaFoldDB" id="A0A0X1KIR2"/>
<protein>
    <submittedName>
        <fullName evidence="1">Uncharacterized protein</fullName>
    </submittedName>
</protein>